<organism evidence="8 9">
    <name type="scientific">Dryococelus australis</name>
    <dbReference type="NCBI Taxonomy" id="614101"/>
    <lineage>
        <taxon>Eukaryota</taxon>
        <taxon>Metazoa</taxon>
        <taxon>Ecdysozoa</taxon>
        <taxon>Arthropoda</taxon>
        <taxon>Hexapoda</taxon>
        <taxon>Insecta</taxon>
        <taxon>Pterygota</taxon>
        <taxon>Neoptera</taxon>
        <taxon>Polyneoptera</taxon>
        <taxon>Phasmatodea</taxon>
        <taxon>Verophasmatodea</taxon>
        <taxon>Anareolatae</taxon>
        <taxon>Phasmatidae</taxon>
        <taxon>Eurycanthinae</taxon>
        <taxon>Dryococelus</taxon>
    </lineage>
</organism>
<comment type="caution">
    <text evidence="8">The sequence shown here is derived from an EMBL/GenBank/DDBJ whole genome shotgun (WGS) entry which is preliminary data.</text>
</comment>
<gene>
    <name evidence="8" type="ORF">PR048_030918</name>
</gene>
<dbReference type="EMBL" id="JARBHB010000014">
    <property type="protein sequence ID" value="KAJ8869343.1"/>
    <property type="molecule type" value="Genomic_DNA"/>
</dbReference>
<feature type="region of interest" description="Disordered" evidence="6">
    <location>
        <begin position="525"/>
        <end position="573"/>
    </location>
</feature>
<feature type="region of interest" description="Disordered" evidence="6">
    <location>
        <begin position="626"/>
        <end position="666"/>
    </location>
</feature>
<accession>A0ABQ9GAP8</accession>
<dbReference type="InterPro" id="IPR043502">
    <property type="entry name" value="DNA/RNA_pol_sf"/>
</dbReference>
<dbReference type="SUPFAM" id="SSF56672">
    <property type="entry name" value="DNA/RNA polymerases"/>
    <property type="match status" value="1"/>
</dbReference>
<dbReference type="InterPro" id="IPR038751">
    <property type="entry name" value="INTS8"/>
</dbReference>
<name>A0ABQ9GAP8_9NEOP</name>
<dbReference type="InterPro" id="IPR012337">
    <property type="entry name" value="RNaseH-like_sf"/>
</dbReference>
<dbReference type="PANTHER" id="PTHR13350">
    <property type="entry name" value="INTEGRATOR COMPLEX SUBUNIT 8"/>
    <property type="match status" value="1"/>
</dbReference>
<feature type="domain" description="Reverse transcriptase" evidence="7">
    <location>
        <begin position="46"/>
        <end position="296"/>
    </location>
</feature>
<dbReference type="CDD" id="cd01650">
    <property type="entry name" value="RT_nLTR_like"/>
    <property type="match status" value="1"/>
</dbReference>
<comment type="subcellular location">
    <subcellularLocation>
        <location evidence="2">Chromosome</location>
    </subcellularLocation>
    <subcellularLocation>
        <location evidence="1">Nucleus</location>
    </subcellularLocation>
</comment>
<protein>
    <recommendedName>
        <fullName evidence="7">Reverse transcriptase domain-containing protein</fullName>
    </recommendedName>
</protein>
<feature type="compositionally biased region" description="Basic and acidic residues" evidence="6">
    <location>
        <begin position="1627"/>
        <end position="1643"/>
    </location>
</feature>
<reference evidence="8 9" key="1">
    <citation type="submission" date="2023-02" db="EMBL/GenBank/DDBJ databases">
        <title>LHISI_Scaffold_Assembly.</title>
        <authorList>
            <person name="Stuart O.P."/>
            <person name="Cleave R."/>
            <person name="Magrath M.J.L."/>
            <person name="Mikheyev A.S."/>
        </authorList>
    </citation>
    <scope>NUCLEOTIDE SEQUENCE [LARGE SCALE GENOMIC DNA]</scope>
    <source>
        <strain evidence="8">Daus_M_001</strain>
        <tissue evidence="8">Leg muscle</tissue>
    </source>
</reference>
<keyword evidence="4" id="KW-0158">Chromosome</keyword>
<dbReference type="PROSITE" id="PS50878">
    <property type="entry name" value="RT_POL"/>
    <property type="match status" value="1"/>
</dbReference>
<dbReference type="InterPro" id="IPR000477">
    <property type="entry name" value="RT_dom"/>
</dbReference>
<comment type="similarity">
    <text evidence="3">Belongs to the Integrator subunit 8 family.</text>
</comment>
<dbReference type="Proteomes" id="UP001159363">
    <property type="component" value="Chromosome 13"/>
</dbReference>
<proteinExistence type="inferred from homology"/>
<evidence type="ECO:0000313" key="8">
    <source>
        <dbReference type="EMBL" id="KAJ8869343.1"/>
    </source>
</evidence>
<dbReference type="PANTHER" id="PTHR13350:SF1">
    <property type="entry name" value="INTEGRATOR COMPLEX SUBUNIT 8"/>
    <property type="match status" value="1"/>
</dbReference>
<feature type="compositionally biased region" description="Polar residues" evidence="6">
    <location>
        <begin position="633"/>
        <end position="654"/>
    </location>
</feature>
<dbReference type="InterPro" id="IPR036397">
    <property type="entry name" value="RNaseH_sf"/>
</dbReference>
<sequence length="2308" mass="259837">MREWGIEKLIRGLESSKAGGPDGIGNAALKFGGKELAKYLEVLFKKSLGEGKLPQDWKDAMVIPIHKQGEDRGRPGSYRPVSLTSSTGKVMERLVVQYVVRVMNNRNWLESQHEDLMQVVDEGKQMDACFIDFEKALDKVPHGTLMRKVEALIPDRRVVEWIGDFLRGRRQRVKVGEAISEEGVVTSGVPQGSVLGPLLFTIMVNDMGLGIRGKIRLFADDCVVYAEVGEGGRNLQADIDKIWLWTRKNKMKINVRKTKVVRFTRKKMISRDMWKKQVERVVAKGRRALDMLERALNGVSCEVKKVYGTMVRAVLEYAAAIWDPYVEVRELEKVQRKAARWVKGRWRRQGQDDEEEGNYRPSIMMKETGWSSLKDRRKVERLVRMYRMLNEEGGWGGLHCKLSKGCLEDEETTLVHSCEVCEGVECVEGGIGICEWGWYIQVGSGKGVDPTPTDLIVKFLSIVLDRKDEAKPGEGMDATDTVKAEETTTKRNRKCLALKILSLKVAAHLKWNLSILESKREQHAAYPTGSDSFSPGGYVTRQASPPPTLRSQPTSCPDLGQGRAPPTRHEAESLTRVFPCQSGQEDVMPHPHPVPAAYKLPRPWARQSASDEARSRIADQSIPMPIRAGGQYSHANQGRRTSCLTRTPCQQPTSFPDLGQGQAPPTRHEAESLTRVFPCQSGQEDVMPHPHPVPAAYKLPLYKSGHEQSFLFHLLRFPTALLSVLGQPEIFEALSTPLVATSPSTTSQPDNQRTHLPTPTGALHIFTHPLDGHLLLPKLPQHCVQCWNIQWLEICHPFLCRRTSSGGIGDPNSSTSLIRQHRVRDQWKLYKTCQRYGHRCRKRHTAHLATRQLSVLPQPTPERQVEQDHATQLRHEFGWDNIHFWTNESHLWNRSHGVGQTRYDWIKYTTNTAPKKLPLPMQVTLMQALLFVVLEREVDVNLHLELDFSVLSEHVLFAVTLYHTWVLRAIMYNRLAARQPRPSFITIPGLQDPTFVPSNVMDEILVSLDSQIGTSLEVLSRIVTTGRPAKVPSFSSFVVLHENSQDARHEWNLCRSMPLAEFHCQVFFDLGRFHFYRAEYGVASEEFRKVVKLHRELEASQLYYCTVSQSDLEGYSKACDIVPSTPAENLLYQMHRCIRDQYTGIIQVLQQDNLKHEIPQVHRDILELDIQGAMSSGKFTVARDLPLQVTTLNMVNRVVTGAVHWSSLGSRPPHSTPKALDMLVNNGKTSRRPATMESRNLIGGKGVAGYGTSGYFWSLQVQEEVRAIFKLLEVEVFSNCWRAFHRRGRFIRVVASAVHFLSPCAEAMTNLPPRPEAGGCSATMWCWFKLPSQLISGLFALQLQAPPAAGSMVVLHDTVTVMGACHTDNDNVATAARKCEHGSCCHNSPTVKQDVPLFISIHAEDEAISHELRHGSLFPNTVRCIVARPSNCTKTCILLNLLEEENSLQFENTVEGMGHFPCSDNEAVVPTSEALPNLIFVFYYIACEERTCTQEYFSMGRLVNVDYLHLGQTYLRIRKQLLRYNTSTVVLFRMDDMNLLNGSMLAEQNTYFQNYLSELEVMMEHVKTEIVRDVVAMDEHVMCVQRDSTGAAVAVKTEIDDSAEPLKKRKHDDVQSYQDNGSVGDLPTRKNTEKRRRSEEFGRRQEHRLRILERPKQADRGAVATACFTKEAMANVLRKGCIPRNPQIDQSKEFYNAKFQAVMKKYNINHYSTYSNLKASIVERFNRILKGKMWRHFAANRSYKSLTLPKLVPKIGELVLVSKQKGIFEKAFAANWSPKLFCVQRICNHASSTCFLEDLNVVPIHCGFYVEEIQPVKFPDVYLVEKVLKQCKVALKPVLLAANQTEKQRIKLFLIDLVEFGVYPGLAERVLSVPDLKSVFVAEELETFSKKTAVVQDGDIPQLLLASDWDIPDDLLHVFELIKKHSSGNQLLESGSLEQKLILSYDTAEIEMLLKKICAANPMKVQWRINNKWELPIPLQSVVISLPRGFLQDFVYVLLAKSRELSALKVRWEACNSGLQPIDLTCGMLQSDPCVTKSRTPVGKWAIVSKQETWHLEHRGLTQALSGSSEVQKTTALVRPRQAWRASPKLSIGIVTYLCLGRCSCGGGEGIPKTAVLTLVIVESKLQGSWKHTSFVMLTGSEAVLCRAELLTEQRETDDFDTALAMLGAVDTHVKGAGTVATSVLYKLSKLLGWECLLIKVTQLLVEWPCPKITVRLHAFLLSKPGSIPGGLASRFFNVVIVPDNAAGRHVFAGTSRFCHPFIPALLHTHLTSPSLTLKTLMLTAAQFSSLLTPIPSLMSGSHHITLQ</sequence>
<dbReference type="InterPro" id="IPR057980">
    <property type="entry name" value="TPR_INTS8"/>
</dbReference>
<evidence type="ECO:0000256" key="1">
    <source>
        <dbReference type="ARBA" id="ARBA00004123"/>
    </source>
</evidence>
<evidence type="ECO:0000313" key="9">
    <source>
        <dbReference type="Proteomes" id="UP001159363"/>
    </source>
</evidence>
<dbReference type="Pfam" id="PF25756">
    <property type="entry name" value="TPR_INTS8"/>
    <property type="match status" value="1"/>
</dbReference>
<evidence type="ECO:0000256" key="4">
    <source>
        <dbReference type="ARBA" id="ARBA00022454"/>
    </source>
</evidence>
<evidence type="ECO:0000256" key="3">
    <source>
        <dbReference type="ARBA" id="ARBA00007147"/>
    </source>
</evidence>
<dbReference type="Gene3D" id="3.30.420.10">
    <property type="entry name" value="Ribonuclease H-like superfamily/Ribonuclease H"/>
    <property type="match status" value="1"/>
</dbReference>
<dbReference type="SUPFAM" id="SSF53098">
    <property type="entry name" value="Ribonuclease H-like"/>
    <property type="match status" value="1"/>
</dbReference>
<keyword evidence="9" id="KW-1185">Reference proteome</keyword>
<feature type="region of interest" description="Disordered" evidence="6">
    <location>
        <begin position="1603"/>
        <end position="1643"/>
    </location>
</feature>
<evidence type="ECO:0000256" key="2">
    <source>
        <dbReference type="ARBA" id="ARBA00004286"/>
    </source>
</evidence>
<evidence type="ECO:0000256" key="6">
    <source>
        <dbReference type="SAM" id="MobiDB-lite"/>
    </source>
</evidence>
<dbReference type="Pfam" id="PF00078">
    <property type="entry name" value="RVT_1"/>
    <property type="match status" value="1"/>
</dbReference>
<evidence type="ECO:0000259" key="7">
    <source>
        <dbReference type="PROSITE" id="PS50878"/>
    </source>
</evidence>
<keyword evidence="5" id="KW-0539">Nucleus</keyword>
<evidence type="ECO:0000256" key="5">
    <source>
        <dbReference type="ARBA" id="ARBA00023242"/>
    </source>
</evidence>